<name>A0A081NI38_9GAMM</name>
<dbReference type="AlphaFoldDB" id="A0A081NI38"/>
<evidence type="ECO:0000313" key="2">
    <source>
        <dbReference type="Proteomes" id="UP000028073"/>
    </source>
</evidence>
<dbReference type="SUPFAM" id="SSF54427">
    <property type="entry name" value="NTF2-like"/>
    <property type="match status" value="1"/>
</dbReference>
<evidence type="ECO:0008006" key="3">
    <source>
        <dbReference type="Google" id="ProtNLM"/>
    </source>
</evidence>
<evidence type="ECO:0000313" key="1">
    <source>
        <dbReference type="EMBL" id="KEQ18111.1"/>
    </source>
</evidence>
<keyword evidence="2" id="KW-1185">Reference proteome</keyword>
<reference evidence="1 2" key="1">
    <citation type="submission" date="2014-06" db="EMBL/GenBank/DDBJ databases">
        <title>Whole Genome Sequences of Three Symbiotic Endozoicomonas Bacteria.</title>
        <authorList>
            <person name="Neave M.J."/>
            <person name="Apprill A."/>
            <person name="Voolstra C.R."/>
        </authorList>
    </citation>
    <scope>NUCLEOTIDE SEQUENCE [LARGE SCALE GENOMIC DNA]</scope>
    <source>
        <strain evidence="1 2">DSM 25634</strain>
    </source>
</reference>
<dbReference type="eggNOG" id="COG4319">
    <property type="taxonomic scope" value="Bacteria"/>
</dbReference>
<protein>
    <recommendedName>
        <fullName evidence="3">SnoaL-like domain-containing protein</fullName>
    </recommendedName>
</protein>
<sequence length="123" mass="14311">MNHNVLTEVLVASKQWVKHFNKGDVDYCVSAYLPEAELIAKPMGTFDNHESIDHFWRPFLQSGATSLEYHQIWLKQIDDTKVQLGANWTMNMGKGCISLEEWVKTDAGIWKLFKDQFEITDQY</sequence>
<gene>
    <name evidence="1" type="ORF">GZ78_11120</name>
</gene>
<organism evidence="1 2">
    <name type="scientific">Endozoicomonas numazuensis</name>
    <dbReference type="NCBI Taxonomy" id="1137799"/>
    <lineage>
        <taxon>Bacteria</taxon>
        <taxon>Pseudomonadati</taxon>
        <taxon>Pseudomonadota</taxon>
        <taxon>Gammaproteobacteria</taxon>
        <taxon>Oceanospirillales</taxon>
        <taxon>Endozoicomonadaceae</taxon>
        <taxon>Endozoicomonas</taxon>
    </lineage>
</organism>
<proteinExistence type="predicted"/>
<dbReference type="EMBL" id="JOKH01000002">
    <property type="protein sequence ID" value="KEQ18111.1"/>
    <property type="molecule type" value="Genomic_DNA"/>
</dbReference>
<dbReference type="Gene3D" id="3.10.450.50">
    <property type="match status" value="1"/>
</dbReference>
<comment type="caution">
    <text evidence="1">The sequence shown here is derived from an EMBL/GenBank/DDBJ whole genome shotgun (WGS) entry which is preliminary data.</text>
</comment>
<dbReference type="InterPro" id="IPR032710">
    <property type="entry name" value="NTF2-like_dom_sf"/>
</dbReference>
<dbReference type="STRING" id="1137799.GZ78_11120"/>
<dbReference type="Proteomes" id="UP000028073">
    <property type="component" value="Unassembled WGS sequence"/>
</dbReference>
<accession>A0A081NI38</accession>